<accession>A0AAU8E5H5</accession>
<protein>
    <submittedName>
        <fullName evidence="1">Uncharacterized protein</fullName>
    </submittedName>
</protein>
<name>A0AAU8E5H5_9PSED</name>
<reference evidence="1" key="1">
    <citation type="submission" date="2024-06" db="EMBL/GenBank/DDBJ databases">
        <title>The Caenorhabditis elegans bacterial microbiome influences microsporidia infection through nutrient limitation and inhibiting parasite invasion.</title>
        <authorList>
            <person name="Tamim El Jarkass H."/>
            <person name="Castelblanco S."/>
            <person name="Kaur M."/>
            <person name="Wan Y.C."/>
            <person name="Ellis A.E."/>
            <person name="Sheldon R.D."/>
            <person name="Lien E.C."/>
            <person name="Burton N.O."/>
            <person name="Wright G.D."/>
            <person name="Reinke A.W."/>
        </authorList>
    </citation>
    <scope>NUCLEOTIDE SEQUENCE</scope>
    <source>
        <strain evidence="1">MYb327</strain>
    </source>
</reference>
<dbReference type="RefSeq" id="WP_339556623.1">
    <property type="nucleotide sequence ID" value="NZ_CP159258.1"/>
</dbReference>
<dbReference type="EMBL" id="CP159258">
    <property type="protein sequence ID" value="XCG75231.1"/>
    <property type="molecule type" value="Genomic_DNA"/>
</dbReference>
<organism evidence="1">
    <name type="scientific">Pseudomonas sp. MYb327</name>
    <dbReference type="NCBI Taxonomy" id="2745230"/>
    <lineage>
        <taxon>Bacteria</taxon>
        <taxon>Pseudomonadati</taxon>
        <taxon>Pseudomonadota</taxon>
        <taxon>Gammaproteobacteria</taxon>
        <taxon>Pseudomonadales</taxon>
        <taxon>Pseudomonadaceae</taxon>
        <taxon>Pseudomonas</taxon>
    </lineage>
</organism>
<gene>
    <name evidence="1" type="ORF">ABVN21_03875</name>
</gene>
<dbReference type="AlphaFoldDB" id="A0AAU8E5H5"/>
<evidence type="ECO:0000313" key="1">
    <source>
        <dbReference type="EMBL" id="XCG75231.1"/>
    </source>
</evidence>
<proteinExistence type="predicted"/>
<sequence length="120" mass="14499">MKDSYTLWSIRGLLFVFDIENARDLNREEVIVSKNVNDAEELSELFDILIRPEFFIYTEMERQRLIDTLVYFLDRRDTFDEIFTKMDTYFEDEVSDRRQFMIVLLGRLKSYQSEDVNGVN</sequence>